<name>A0A150P2Q5_SORCE</name>
<dbReference type="PROSITE" id="PS00688">
    <property type="entry name" value="SIGMA54_INTERACT_3"/>
    <property type="match status" value="1"/>
</dbReference>
<evidence type="ECO:0000256" key="2">
    <source>
        <dbReference type="ARBA" id="ARBA00022840"/>
    </source>
</evidence>
<gene>
    <name evidence="8" type="ORF">BE04_06505</name>
</gene>
<evidence type="ECO:0000256" key="4">
    <source>
        <dbReference type="ARBA" id="ARBA00023125"/>
    </source>
</evidence>
<comment type="caution">
    <text evidence="8">The sequence shown here is derived from an EMBL/GenBank/DDBJ whole genome shotgun (WGS) entry which is preliminary data.</text>
</comment>
<dbReference type="InterPro" id="IPR009057">
    <property type="entry name" value="Homeodomain-like_sf"/>
</dbReference>
<dbReference type="InterPro" id="IPR002197">
    <property type="entry name" value="HTH_Fis"/>
</dbReference>
<evidence type="ECO:0000256" key="1">
    <source>
        <dbReference type="ARBA" id="ARBA00022741"/>
    </source>
</evidence>
<dbReference type="Gene3D" id="1.10.8.60">
    <property type="match status" value="1"/>
</dbReference>
<dbReference type="PROSITE" id="PS00676">
    <property type="entry name" value="SIGMA54_INTERACT_2"/>
    <property type="match status" value="1"/>
</dbReference>
<dbReference type="PANTHER" id="PTHR32071">
    <property type="entry name" value="TRANSCRIPTIONAL REGULATORY PROTEIN"/>
    <property type="match status" value="1"/>
</dbReference>
<dbReference type="InterPro" id="IPR058031">
    <property type="entry name" value="AAA_lid_NorR"/>
</dbReference>
<protein>
    <recommendedName>
        <fullName evidence="7">Sigma-54 factor interaction domain-containing protein</fullName>
    </recommendedName>
</protein>
<dbReference type="CDD" id="cd00009">
    <property type="entry name" value="AAA"/>
    <property type="match status" value="1"/>
</dbReference>
<reference evidence="8 9" key="1">
    <citation type="submission" date="2014-02" db="EMBL/GenBank/DDBJ databases">
        <title>The small core and large imbalanced accessory genome model reveals a collaborative survival strategy of Sorangium cellulosum strains in nature.</title>
        <authorList>
            <person name="Han K."/>
            <person name="Peng R."/>
            <person name="Blom J."/>
            <person name="Li Y.-Z."/>
        </authorList>
    </citation>
    <scope>NUCLEOTIDE SEQUENCE [LARGE SCALE GENOMIC DNA]</scope>
    <source>
        <strain evidence="8 9">So0157-18</strain>
    </source>
</reference>
<dbReference type="PROSITE" id="PS50045">
    <property type="entry name" value="SIGMA54_INTERACT_4"/>
    <property type="match status" value="1"/>
</dbReference>
<dbReference type="SUPFAM" id="SSF52540">
    <property type="entry name" value="P-loop containing nucleoside triphosphate hydrolases"/>
    <property type="match status" value="1"/>
</dbReference>
<dbReference type="SUPFAM" id="SSF46689">
    <property type="entry name" value="Homeodomain-like"/>
    <property type="match status" value="1"/>
</dbReference>
<dbReference type="EMBL" id="JELX01004215">
    <property type="protein sequence ID" value="KYF49725.1"/>
    <property type="molecule type" value="Genomic_DNA"/>
</dbReference>
<evidence type="ECO:0000256" key="6">
    <source>
        <dbReference type="SAM" id="MobiDB-lite"/>
    </source>
</evidence>
<dbReference type="Gene3D" id="3.40.50.300">
    <property type="entry name" value="P-loop containing nucleotide triphosphate hydrolases"/>
    <property type="match status" value="1"/>
</dbReference>
<dbReference type="FunFam" id="3.40.50.300:FF:000006">
    <property type="entry name" value="DNA-binding transcriptional regulator NtrC"/>
    <property type="match status" value="1"/>
</dbReference>
<dbReference type="PRINTS" id="PR01590">
    <property type="entry name" value="HTHFIS"/>
</dbReference>
<keyword evidence="1" id="KW-0547">Nucleotide-binding</keyword>
<dbReference type="InterPro" id="IPR025944">
    <property type="entry name" value="Sigma_54_int_dom_CS"/>
</dbReference>
<feature type="region of interest" description="Disordered" evidence="6">
    <location>
        <begin position="277"/>
        <end position="315"/>
    </location>
</feature>
<dbReference type="SMART" id="SM00382">
    <property type="entry name" value="AAA"/>
    <property type="match status" value="1"/>
</dbReference>
<dbReference type="Gene3D" id="1.10.10.60">
    <property type="entry name" value="Homeodomain-like"/>
    <property type="match status" value="1"/>
</dbReference>
<feature type="domain" description="Sigma-54 factor interaction" evidence="7">
    <location>
        <begin position="6"/>
        <end position="234"/>
    </location>
</feature>
<sequence length="386" mass="41424">PAIKRLVGTAPALLSLLHQVEKVGASDATVLIHGESGTGKELVAEAIHEASGRGGPLIKVNCAALVETLLLSELFGHEKGAFTGAAARRRGRFELAEGGTLFLDEIGDISPRTQVALLRVLQDRTFERVGGVTPLRANVRILCATHRDLRAMVARGEFREDLYYRLRQVVLEVPALRQRPRDVPVIAAAILERIAAERGTAPKRLSGRAISALSRHAWPGNVRELENALRAAAIFADGEVIDLEDFTANVEGLRDLEALEPASAPMTPRAGMLPAIHAVEPSNGPRSSAPERAEPESHPPSAPVAPSASVAPSSPVDRTPLELAYAHVRGGVSLSDMKREIERECIARALDESRGNITRAAVLLGMKRPRLSQLVKQYGFGGTSED</sequence>
<dbReference type="InterPro" id="IPR025943">
    <property type="entry name" value="Sigma_54_int_dom_ATP-bd_2"/>
</dbReference>
<dbReference type="GO" id="GO:0043565">
    <property type="term" value="F:sequence-specific DNA binding"/>
    <property type="evidence" value="ECO:0007669"/>
    <property type="project" value="InterPro"/>
</dbReference>
<feature type="compositionally biased region" description="Low complexity" evidence="6">
    <location>
        <begin position="304"/>
        <end position="315"/>
    </location>
</feature>
<feature type="non-terminal residue" evidence="8">
    <location>
        <position position="1"/>
    </location>
</feature>
<evidence type="ECO:0000313" key="9">
    <source>
        <dbReference type="Proteomes" id="UP000075604"/>
    </source>
</evidence>
<dbReference type="Pfam" id="PF02954">
    <property type="entry name" value="HTH_8"/>
    <property type="match status" value="1"/>
</dbReference>
<dbReference type="InterPro" id="IPR003593">
    <property type="entry name" value="AAA+_ATPase"/>
</dbReference>
<dbReference type="PANTHER" id="PTHR32071:SF117">
    <property type="entry name" value="PTS-DEPENDENT DIHYDROXYACETONE KINASE OPERON REGULATORY PROTEIN-RELATED"/>
    <property type="match status" value="1"/>
</dbReference>
<dbReference type="Pfam" id="PF25601">
    <property type="entry name" value="AAA_lid_14"/>
    <property type="match status" value="1"/>
</dbReference>
<dbReference type="PROSITE" id="PS00675">
    <property type="entry name" value="SIGMA54_INTERACT_1"/>
    <property type="match status" value="1"/>
</dbReference>
<organism evidence="8 9">
    <name type="scientific">Sorangium cellulosum</name>
    <name type="common">Polyangium cellulosum</name>
    <dbReference type="NCBI Taxonomy" id="56"/>
    <lineage>
        <taxon>Bacteria</taxon>
        <taxon>Pseudomonadati</taxon>
        <taxon>Myxococcota</taxon>
        <taxon>Polyangia</taxon>
        <taxon>Polyangiales</taxon>
        <taxon>Polyangiaceae</taxon>
        <taxon>Sorangium</taxon>
    </lineage>
</organism>
<dbReference type="AlphaFoldDB" id="A0A150P2Q5"/>
<evidence type="ECO:0000259" key="7">
    <source>
        <dbReference type="PROSITE" id="PS50045"/>
    </source>
</evidence>
<dbReference type="InterPro" id="IPR025662">
    <property type="entry name" value="Sigma_54_int_dom_ATP-bd_1"/>
</dbReference>
<keyword evidence="4" id="KW-0238">DNA-binding</keyword>
<keyword evidence="2" id="KW-0067">ATP-binding</keyword>
<dbReference type="Pfam" id="PF00158">
    <property type="entry name" value="Sigma54_activat"/>
    <property type="match status" value="1"/>
</dbReference>
<dbReference type="GO" id="GO:0005524">
    <property type="term" value="F:ATP binding"/>
    <property type="evidence" value="ECO:0007669"/>
    <property type="project" value="UniProtKB-KW"/>
</dbReference>
<evidence type="ECO:0000256" key="3">
    <source>
        <dbReference type="ARBA" id="ARBA00023015"/>
    </source>
</evidence>
<keyword evidence="3" id="KW-0805">Transcription regulation</keyword>
<evidence type="ECO:0000256" key="5">
    <source>
        <dbReference type="ARBA" id="ARBA00023163"/>
    </source>
</evidence>
<proteinExistence type="predicted"/>
<dbReference type="InterPro" id="IPR027417">
    <property type="entry name" value="P-loop_NTPase"/>
</dbReference>
<dbReference type="InterPro" id="IPR002078">
    <property type="entry name" value="Sigma_54_int"/>
</dbReference>
<dbReference type="Proteomes" id="UP000075604">
    <property type="component" value="Unassembled WGS sequence"/>
</dbReference>
<evidence type="ECO:0000313" key="8">
    <source>
        <dbReference type="EMBL" id="KYF49725.1"/>
    </source>
</evidence>
<keyword evidence="5" id="KW-0804">Transcription</keyword>
<dbReference type="GO" id="GO:0006355">
    <property type="term" value="P:regulation of DNA-templated transcription"/>
    <property type="evidence" value="ECO:0007669"/>
    <property type="project" value="InterPro"/>
</dbReference>
<accession>A0A150P2Q5</accession>